<evidence type="ECO:0000259" key="4">
    <source>
        <dbReference type="PROSITE" id="PS50144"/>
    </source>
</evidence>
<proteinExistence type="predicted"/>
<dbReference type="SUPFAM" id="SSF49599">
    <property type="entry name" value="TRAF domain-like"/>
    <property type="match status" value="1"/>
</dbReference>
<reference evidence="5 6" key="1">
    <citation type="submission" date="2024-01" db="EMBL/GenBank/DDBJ databases">
        <title>The genomes of 5 underutilized Papilionoideae crops provide insights into root nodulation and disease resistanc.</title>
        <authorList>
            <person name="Yuan L."/>
        </authorList>
    </citation>
    <scope>NUCLEOTIDE SEQUENCE [LARGE SCALE GENOMIC DNA]</scope>
    <source>
        <strain evidence="5">ZHUSHIDOU_FW_LH</strain>
        <tissue evidence="5">Leaf</tissue>
    </source>
</reference>
<comment type="caution">
    <text evidence="5">The sequence shown here is derived from an EMBL/GenBank/DDBJ whole genome shotgun (WGS) entry which is preliminary data.</text>
</comment>
<dbReference type="CDD" id="cd00121">
    <property type="entry name" value="MATH"/>
    <property type="match status" value="1"/>
</dbReference>
<sequence length="305" mass="34835">MVADSWLAPYGWSRNTYFKLVLINQVDGNKSVVKETQQKFNGGHRGWRLRFLNLNDFLDNKQGYLVNNTCIIEAHIRVSDVAPNTDIQDNNLRESTSTNASKSGDQEIESSDESEARSSITCESSQSEQEAQDSDLSLSDLLDFENLKLSKEGIAYIPLLEEACIWHPSLLSSQKERSESFKDWTFKSLGKVLHLLKTNKVKDMDKNACDELRRLWEELRFSGFDLAWLEPYVQSALGVQAHLEKTMTVKKLKEDVVAMEIKMKKLRGELAATEAEFEVARKALVEARKDFIEMDFNAELGYAMF</sequence>
<organism evidence="5 6">
    <name type="scientific">Crotalaria pallida</name>
    <name type="common">Smooth rattlebox</name>
    <name type="synonym">Crotalaria striata</name>
    <dbReference type="NCBI Taxonomy" id="3830"/>
    <lineage>
        <taxon>Eukaryota</taxon>
        <taxon>Viridiplantae</taxon>
        <taxon>Streptophyta</taxon>
        <taxon>Embryophyta</taxon>
        <taxon>Tracheophyta</taxon>
        <taxon>Spermatophyta</taxon>
        <taxon>Magnoliopsida</taxon>
        <taxon>eudicotyledons</taxon>
        <taxon>Gunneridae</taxon>
        <taxon>Pentapetalae</taxon>
        <taxon>rosids</taxon>
        <taxon>fabids</taxon>
        <taxon>Fabales</taxon>
        <taxon>Fabaceae</taxon>
        <taxon>Papilionoideae</taxon>
        <taxon>50 kb inversion clade</taxon>
        <taxon>genistoids sensu lato</taxon>
        <taxon>core genistoids</taxon>
        <taxon>Crotalarieae</taxon>
        <taxon>Crotalaria</taxon>
    </lineage>
</organism>
<feature type="compositionally biased region" description="Polar residues" evidence="3">
    <location>
        <begin position="86"/>
        <end position="103"/>
    </location>
</feature>
<evidence type="ECO:0000256" key="2">
    <source>
        <dbReference type="SAM" id="Coils"/>
    </source>
</evidence>
<dbReference type="Pfam" id="PF22486">
    <property type="entry name" value="MATH_2"/>
    <property type="match status" value="1"/>
</dbReference>
<feature type="compositionally biased region" description="Low complexity" evidence="3">
    <location>
        <begin position="123"/>
        <end position="133"/>
    </location>
</feature>
<keyword evidence="1 2" id="KW-0175">Coiled coil</keyword>
<dbReference type="Gene3D" id="2.60.210.10">
    <property type="entry name" value="Apoptosis, Tumor Necrosis Factor Receptor Associated Protein 2, Chain A"/>
    <property type="match status" value="1"/>
</dbReference>
<dbReference type="EMBL" id="JAYWIO010000008">
    <property type="protein sequence ID" value="KAK7244717.1"/>
    <property type="molecule type" value="Genomic_DNA"/>
</dbReference>
<dbReference type="Proteomes" id="UP001372338">
    <property type="component" value="Unassembled WGS sequence"/>
</dbReference>
<dbReference type="InterPro" id="IPR002083">
    <property type="entry name" value="MATH/TRAF_dom"/>
</dbReference>
<dbReference type="InterPro" id="IPR008974">
    <property type="entry name" value="TRAF-like"/>
</dbReference>
<gene>
    <name evidence="5" type="ORF">RIF29_39543</name>
</gene>
<name>A0AAN9E7Q6_CROPI</name>
<evidence type="ECO:0000256" key="1">
    <source>
        <dbReference type="ARBA" id="ARBA00023054"/>
    </source>
</evidence>
<keyword evidence="6" id="KW-1185">Reference proteome</keyword>
<feature type="region of interest" description="Disordered" evidence="3">
    <location>
        <begin position="86"/>
        <end position="133"/>
    </location>
</feature>
<dbReference type="AlphaFoldDB" id="A0AAN9E7Q6"/>
<feature type="domain" description="MATH" evidence="4">
    <location>
        <begin position="1"/>
        <end position="76"/>
    </location>
</feature>
<dbReference type="PANTHER" id="PTHR46236">
    <property type="entry name" value="TRAF-LIKE SUPERFAMILY PROTEIN"/>
    <property type="match status" value="1"/>
</dbReference>
<evidence type="ECO:0000256" key="3">
    <source>
        <dbReference type="SAM" id="MobiDB-lite"/>
    </source>
</evidence>
<dbReference type="InterPro" id="IPR050804">
    <property type="entry name" value="MCC"/>
</dbReference>
<feature type="coiled-coil region" evidence="2">
    <location>
        <begin position="249"/>
        <end position="290"/>
    </location>
</feature>
<evidence type="ECO:0000313" key="6">
    <source>
        <dbReference type="Proteomes" id="UP001372338"/>
    </source>
</evidence>
<dbReference type="PANTHER" id="PTHR46236:SF36">
    <property type="entry name" value="MATH (MEPRIN AND TRAF-C-LIKE) DOMAIN PROTEIN"/>
    <property type="match status" value="1"/>
</dbReference>
<protein>
    <recommendedName>
        <fullName evidence="4">MATH domain-containing protein</fullName>
    </recommendedName>
</protein>
<accession>A0AAN9E7Q6</accession>
<evidence type="ECO:0000313" key="5">
    <source>
        <dbReference type="EMBL" id="KAK7244717.1"/>
    </source>
</evidence>
<dbReference type="PROSITE" id="PS50144">
    <property type="entry name" value="MATH"/>
    <property type="match status" value="1"/>
</dbReference>